<dbReference type="KEGG" id="asoc:CB4_00530"/>
<evidence type="ECO:0000256" key="2">
    <source>
        <dbReference type="ARBA" id="ARBA00022729"/>
    </source>
</evidence>
<dbReference type="GO" id="GO:0016810">
    <property type="term" value="F:hydrolase activity, acting on carbon-nitrogen (but not peptide) bonds"/>
    <property type="evidence" value="ECO:0007669"/>
    <property type="project" value="InterPro"/>
</dbReference>
<gene>
    <name evidence="3" type="primary">pgaB</name>
    <name evidence="3" type="ORF">CB4_00530</name>
</gene>
<name>A0A0U5C418_9BACL</name>
<dbReference type="PROSITE" id="PS51677">
    <property type="entry name" value="NODB"/>
    <property type="match status" value="1"/>
</dbReference>
<protein>
    <submittedName>
        <fullName evidence="3">Poly-beta-1,6-N-acetyl-D-glucosamine N-deacetylase</fullName>
        <ecNumber evidence="3">3.5.1.-</ecNumber>
    </submittedName>
</protein>
<sequence length="288" mass="32860">MGLKGRRHLIFAAGFMICLLLMKPAFASAIPFHFKDKVLVLTYHHLDTHPKTSAVITPSRFESHMKALHDAGYTIISMPHFISYMKNEQNVPENAVLITFDDGYESFYKKACPILNKYRYTATNFLVVSYIENPPPDALPHMSWKQIKELQTQGMSFYSHTYNQHYKDVVDEKGTKKPVLLGPLLYETKTEAHKRIRDDLMLADVELQTLLGKQPNLLAFPYGAYSPLAIQAGKEAGIELFFTTEEGIAGRGQELIKRVNAGSPEITTQVLLKKMKRYDEKQTMQEQK</sequence>
<dbReference type="InterPro" id="IPR051398">
    <property type="entry name" value="Polysacch_Deacetylase"/>
</dbReference>
<dbReference type="EMBL" id="AP017312">
    <property type="protein sequence ID" value="BAU26403.1"/>
    <property type="molecule type" value="Genomic_DNA"/>
</dbReference>
<dbReference type="Gene3D" id="3.20.20.370">
    <property type="entry name" value="Glycoside hydrolase/deacetylase"/>
    <property type="match status" value="1"/>
</dbReference>
<dbReference type="InterPro" id="IPR011330">
    <property type="entry name" value="Glyco_hydro/deAcase_b/a-brl"/>
</dbReference>
<keyword evidence="3" id="KW-0378">Hydrolase</keyword>
<dbReference type="GO" id="GO:0005975">
    <property type="term" value="P:carbohydrate metabolic process"/>
    <property type="evidence" value="ECO:0007669"/>
    <property type="project" value="InterPro"/>
</dbReference>
<evidence type="ECO:0000313" key="4">
    <source>
        <dbReference type="Proteomes" id="UP000217696"/>
    </source>
</evidence>
<dbReference type="AlphaFoldDB" id="A0A0U5C418"/>
<evidence type="ECO:0000256" key="1">
    <source>
        <dbReference type="ARBA" id="ARBA00004613"/>
    </source>
</evidence>
<dbReference type="Proteomes" id="UP000217696">
    <property type="component" value="Chromosome"/>
</dbReference>
<dbReference type="Pfam" id="PF01522">
    <property type="entry name" value="Polysacc_deac_1"/>
    <property type="match status" value="1"/>
</dbReference>
<dbReference type="SUPFAM" id="SSF88713">
    <property type="entry name" value="Glycoside hydrolase/deacetylase"/>
    <property type="match status" value="1"/>
</dbReference>
<keyword evidence="4" id="KW-1185">Reference proteome</keyword>
<evidence type="ECO:0000313" key="3">
    <source>
        <dbReference type="EMBL" id="BAU26403.1"/>
    </source>
</evidence>
<dbReference type="GO" id="GO:0005576">
    <property type="term" value="C:extracellular region"/>
    <property type="evidence" value="ECO:0007669"/>
    <property type="project" value="UniProtKB-SubCell"/>
</dbReference>
<proteinExistence type="predicted"/>
<comment type="subcellular location">
    <subcellularLocation>
        <location evidence="1">Secreted</location>
    </subcellularLocation>
</comment>
<dbReference type="InterPro" id="IPR002509">
    <property type="entry name" value="NODB_dom"/>
</dbReference>
<dbReference type="EC" id="3.5.1.-" evidence="3"/>
<reference evidence="3 4" key="1">
    <citation type="submission" date="2015-12" db="EMBL/GenBank/DDBJ databases">
        <title>Genome sequence of Aneurinibacillus soli.</title>
        <authorList>
            <person name="Lee J.S."/>
            <person name="Lee K.C."/>
            <person name="Kim K.K."/>
            <person name="Lee B.W."/>
        </authorList>
    </citation>
    <scope>NUCLEOTIDE SEQUENCE [LARGE SCALE GENOMIC DNA]</scope>
    <source>
        <strain evidence="3 4">CB4</strain>
    </source>
</reference>
<dbReference type="PANTHER" id="PTHR34216">
    <property type="match status" value="1"/>
</dbReference>
<organism evidence="3 4">
    <name type="scientific">Aneurinibacillus soli</name>
    <dbReference type="NCBI Taxonomy" id="1500254"/>
    <lineage>
        <taxon>Bacteria</taxon>
        <taxon>Bacillati</taxon>
        <taxon>Bacillota</taxon>
        <taxon>Bacilli</taxon>
        <taxon>Bacillales</taxon>
        <taxon>Paenibacillaceae</taxon>
        <taxon>Aneurinibacillus group</taxon>
        <taxon>Aneurinibacillus</taxon>
    </lineage>
</organism>
<dbReference type="CDD" id="cd10918">
    <property type="entry name" value="CE4_NodB_like_5s_6s"/>
    <property type="match status" value="1"/>
</dbReference>
<dbReference type="PANTHER" id="PTHR34216:SF3">
    <property type="entry name" value="POLY-BETA-1,6-N-ACETYL-D-GLUCOSAMINE N-DEACETYLASE"/>
    <property type="match status" value="1"/>
</dbReference>
<keyword evidence="2" id="KW-0732">Signal</keyword>
<accession>A0A0U5C418</accession>